<comment type="caution">
    <text evidence="3">The sequence shown here is derived from an EMBL/GenBank/DDBJ whole genome shotgun (WGS) entry which is preliminary data.</text>
</comment>
<gene>
    <name evidence="3" type="ORF">ESB13_12880</name>
</gene>
<dbReference type="InterPro" id="IPR013589">
    <property type="entry name" value="Bac_transglu_N"/>
</dbReference>
<feature type="domain" description="Transglutaminase-like" evidence="2">
    <location>
        <begin position="170"/>
        <end position="236"/>
    </location>
</feature>
<dbReference type="InterPro" id="IPR038765">
    <property type="entry name" value="Papain-like_cys_pep_sf"/>
</dbReference>
<dbReference type="PANTHER" id="PTHR33490">
    <property type="entry name" value="BLR5614 PROTEIN-RELATED"/>
    <property type="match status" value="1"/>
</dbReference>
<reference evidence="3 4" key="1">
    <citation type="submission" date="2019-01" db="EMBL/GenBank/DDBJ databases">
        <title>Filimonas sp. strain TTM-71.</title>
        <authorList>
            <person name="Chen W.-M."/>
        </authorList>
    </citation>
    <scope>NUCLEOTIDE SEQUENCE [LARGE SCALE GENOMIC DNA]</scope>
    <source>
        <strain evidence="3 4">TTM-71</strain>
    </source>
</reference>
<dbReference type="AlphaFoldDB" id="A0A4Q1D599"/>
<evidence type="ECO:0000313" key="3">
    <source>
        <dbReference type="EMBL" id="RXK83013.1"/>
    </source>
</evidence>
<accession>A0A4Q1D599</accession>
<keyword evidence="4" id="KW-1185">Reference proteome</keyword>
<organism evidence="3 4">
    <name type="scientific">Filimonas effusa</name>
    <dbReference type="NCBI Taxonomy" id="2508721"/>
    <lineage>
        <taxon>Bacteria</taxon>
        <taxon>Pseudomonadati</taxon>
        <taxon>Bacteroidota</taxon>
        <taxon>Chitinophagia</taxon>
        <taxon>Chitinophagales</taxon>
        <taxon>Chitinophagaceae</taxon>
        <taxon>Filimonas</taxon>
    </lineage>
</organism>
<evidence type="ECO:0000313" key="4">
    <source>
        <dbReference type="Proteomes" id="UP000290545"/>
    </source>
</evidence>
<dbReference type="PANTHER" id="PTHR33490:SF6">
    <property type="entry name" value="SLL1049 PROTEIN"/>
    <property type="match status" value="1"/>
</dbReference>
<dbReference type="SUPFAM" id="SSF54001">
    <property type="entry name" value="Cysteine proteinases"/>
    <property type="match status" value="1"/>
</dbReference>
<dbReference type="Proteomes" id="UP000290545">
    <property type="component" value="Unassembled WGS sequence"/>
</dbReference>
<dbReference type="OrthoDB" id="9804872at2"/>
<protein>
    <submittedName>
        <fullName evidence="3">Transglutaminase family protein</fullName>
    </submittedName>
</protein>
<evidence type="ECO:0000259" key="2">
    <source>
        <dbReference type="SMART" id="SM00460"/>
    </source>
</evidence>
<dbReference type="EMBL" id="SDHZ01000002">
    <property type="protein sequence ID" value="RXK83013.1"/>
    <property type="molecule type" value="Genomic_DNA"/>
</dbReference>
<evidence type="ECO:0000256" key="1">
    <source>
        <dbReference type="SAM" id="MobiDB-lite"/>
    </source>
</evidence>
<dbReference type="Pfam" id="PF08379">
    <property type="entry name" value="Bact_transglu_N"/>
    <property type="match status" value="1"/>
</dbReference>
<sequence>MPIFNIHHITRYEYNRPVKESTNEIKIYPYQCPEQETLRHELIISGHPEVQVFTDYWGNRFGSFNVLPLHQELTIESKLVVRTTASSQLRINFHGSFEQLAQEVNGQLQLLELATAESIALQKEIEEIAAHIQERARSVAAAVEYCGEYIFKHFQYIKGITNIETTVDEVLQHRAGVCQDFAHLMLHILRTLGIPSRYVSGYICPNKNGMRGEGATHAWIEAWIPGFGWAGIDPTNNVWVTNNHVKLAVGRHFIDCTPVKGSFKGPARQILSVYVSVGYEDGHTFEEINNVNTPTDGSVTTEDGDSEGFANQQQ</sequence>
<name>A0A4Q1D599_9BACT</name>
<dbReference type="RefSeq" id="WP_129003905.1">
    <property type="nucleotide sequence ID" value="NZ_SDHZ01000002.1"/>
</dbReference>
<feature type="region of interest" description="Disordered" evidence="1">
    <location>
        <begin position="287"/>
        <end position="314"/>
    </location>
</feature>
<proteinExistence type="predicted"/>
<dbReference type="InterPro" id="IPR002931">
    <property type="entry name" value="Transglutaminase-like"/>
</dbReference>
<feature type="compositionally biased region" description="Polar residues" evidence="1">
    <location>
        <begin position="287"/>
        <end position="301"/>
    </location>
</feature>
<dbReference type="Pfam" id="PF01841">
    <property type="entry name" value="Transglut_core"/>
    <property type="match status" value="1"/>
</dbReference>
<dbReference type="SMART" id="SM00460">
    <property type="entry name" value="TGc"/>
    <property type="match status" value="1"/>
</dbReference>
<dbReference type="Gene3D" id="3.10.620.30">
    <property type="match status" value="1"/>
</dbReference>